<dbReference type="Pfam" id="PF01471">
    <property type="entry name" value="PG_binding_1"/>
    <property type="match status" value="2"/>
</dbReference>
<feature type="chain" id="PRO_5043623067" evidence="3">
    <location>
        <begin position="20"/>
        <end position="575"/>
    </location>
</feature>
<dbReference type="AlphaFoldDB" id="A0AAW9SHX0"/>
<dbReference type="Pfam" id="PF00656">
    <property type="entry name" value="Peptidase_C14"/>
    <property type="match status" value="1"/>
</dbReference>
<proteinExistence type="predicted"/>
<dbReference type="SUPFAM" id="SSF47090">
    <property type="entry name" value="PGBD-like"/>
    <property type="match status" value="2"/>
</dbReference>
<evidence type="ECO:0000313" key="6">
    <source>
        <dbReference type="EMBL" id="MEN9060649.1"/>
    </source>
</evidence>
<dbReference type="RefSeq" id="WP_347165808.1">
    <property type="nucleotide sequence ID" value="NZ_JBDNCH010000002.1"/>
</dbReference>
<feature type="coiled-coil region" evidence="1">
    <location>
        <begin position="426"/>
        <end position="522"/>
    </location>
</feature>
<organism evidence="6 7">
    <name type="scientific">Ponticoccus litoralis</name>
    <dbReference type="NCBI Taxonomy" id="422297"/>
    <lineage>
        <taxon>Bacteria</taxon>
        <taxon>Pseudomonadati</taxon>
        <taxon>Pseudomonadota</taxon>
        <taxon>Alphaproteobacteria</taxon>
        <taxon>Rhodobacterales</taxon>
        <taxon>Roseobacteraceae</taxon>
        <taxon>Ponticoccus</taxon>
    </lineage>
</organism>
<accession>A0AAW9SHX0</accession>
<reference evidence="6 7" key="1">
    <citation type="submission" date="2024-05" db="EMBL/GenBank/DDBJ databases">
        <title>Genome sequence of Ponticoccus litoralis KCCM 90028.</title>
        <authorList>
            <person name="Kim J.M."/>
            <person name="Lee J.K."/>
            <person name="Choi B.J."/>
            <person name="Bayburt H."/>
            <person name="Baek J.H."/>
            <person name="Jeon C.O."/>
        </authorList>
    </citation>
    <scope>NUCLEOTIDE SEQUENCE [LARGE SCALE GENOMIC DNA]</scope>
    <source>
        <strain evidence="6 7">KCCM 90028</strain>
    </source>
</reference>
<feature type="domain" description="Peptidase C14 caspase" evidence="4">
    <location>
        <begin position="23"/>
        <end position="135"/>
    </location>
</feature>
<evidence type="ECO:0000259" key="4">
    <source>
        <dbReference type="Pfam" id="PF00656"/>
    </source>
</evidence>
<dbReference type="InterPro" id="IPR029030">
    <property type="entry name" value="Caspase-like_dom_sf"/>
</dbReference>
<dbReference type="EMBL" id="JBDNCH010000002">
    <property type="protein sequence ID" value="MEN9060649.1"/>
    <property type="molecule type" value="Genomic_DNA"/>
</dbReference>
<dbReference type="InterPro" id="IPR036365">
    <property type="entry name" value="PGBD-like_sf"/>
</dbReference>
<feature type="signal peptide" evidence="3">
    <location>
        <begin position="1"/>
        <end position="19"/>
    </location>
</feature>
<keyword evidence="1" id="KW-0175">Coiled coil</keyword>
<evidence type="ECO:0000256" key="2">
    <source>
        <dbReference type="SAM" id="MobiDB-lite"/>
    </source>
</evidence>
<protein>
    <submittedName>
        <fullName evidence="6">Peptidoglycan-binding protein</fullName>
    </submittedName>
</protein>
<dbReference type="Gene3D" id="1.10.101.10">
    <property type="entry name" value="PGBD-like superfamily/PGBD"/>
    <property type="match status" value="2"/>
</dbReference>
<sequence length="575" mass="62054">MRIPTLAAMALIAASPALAEGDALVIGNSRYSAMQTLFGAARVAASAQAMRDKGFDVAEVQDADAPAMREAFGAFAEMLAEDAGGPVVIVLAGAFLHGTGGAYLLPVEDDGAIDEARVLTEAFPLDAALSVLEQYPGRAFLILGESAAEPEVGPWLRLGAGDLDIPQGVTVLRGPAADVARYAARDLARAGRLLSRAAADYALTLEGYAPQDLVIVQPEEAGAPQGATEPPLPDPEAPEAEAPEPAPEPEAPAVDPEDELARNLAQGADTAEGYDAYLSRFPEGAFAGAARQRLKAIEDEPFYQQRRAEEQLELDREARRAVQRDLTMLGFDTRGIDGIFGSGTRGAIKAWQKDEGVETSGYLTAGQIATIDTRAAARAAELEREAEQRQAELERQDRLFWGDMQGRGDEASIRAYLERFPDGAFVEDARALLREIERQREERAAASDRRARERAEAGGTVEAYRDYLETFPGGAFAAEAESRVRRLEQESGRVQDVAVARQEEAELNLNAVAKRLAEARLSQLGLPVGEVDGRFDEDTRRALRRYQETRGLRVSGYFDEQTVVRLLADGVLGND</sequence>
<dbReference type="Gene3D" id="3.40.50.1460">
    <property type="match status" value="1"/>
</dbReference>
<comment type="caution">
    <text evidence="6">The sequence shown here is derived from an EMBL/GenBank/DDBJ whole genome shotgun (WGS) entry which is preliminary data.</text>
</comment>
<gene>
    <name evidence="6" type="ORF">ABFB10_06000</name>
</gene>
<dbReference type="SUPFAM" id="SSF52129">
    <property type="entry name" value="Caspase-like"/>
    <property type="match status" value="1"/>
</dbReference>
<feature type="domain" description="Peptidoglycan binding-like" evidence="5">
    <location>
        <begin position="516"/>
        <end position="566"/>
    </location>
</feature>
<dbReference type="Proteomes" id="UP001428774">
    <property type="component" value="Unassembled WGS sequence"/>
</dbReference>
<evidence type="ECO:0000259" key="5">
    <source>
        <dbReference type="Pfam" id="PF01471"/>
    </source>
</evidence>
<dbReference type="InterPro" id="IPR036366">
    <property type="entry name" value="PGBDSf"/>
</dbReference>
<dbReference type="InterPro" id="IPR011600">
    <property type="entry name" value="Pept_C14_caspase"/>
</dbReference>
<dbReference type="InterPro" id="IPR002477">
    <property type="entry name" value="Peptidoglycan-bd-like"/>
</dbReference>
<feature type="domain" description="Peptidoglycan binding-like" evidence="5">
    <location>
        <begin position="316"/>
        <end position="367"/>
    </location>
</feature>
<dbReference type="GO" id="GO:0006508">
    <property type="term" value="P:proteolysis"/>
    <property type="evidence" value="ECO:0007669"/>
    <property type="project" value="InterPro"/>
</dbReference>
<name>A0AAW9SHX0_9RHOB</name>
<evidence type="ECO:0000313" key="7">
    <source>
        <dbReference type="Proteomes" id="UP001428774"/>
    </source>
</evidence>
<evidence type="ECO:0000256" key="3">
    <source>
        <dbReference type="SAM" id="SignalP"/>
    </source>
</evidence>
<keyword evidence="3" id="KW-0732">Signal</keyword>
<evidence type="ECO:0000256" key="1">
    <source>
        <dbReference type="SAM" id="Coils"/>
    </source>
</evidence>
<keyword evidence="7" id="KW-1185">Reference proteome</keyword>
<dbReference type="GO" id="GO:0004197">
    <property type="term" value="F:cysteine-type endopeptidase activity"/>
    <property type="evidence" value="ECO:0007669"/>
    <property type="project" value="InterPro"/>
</dbReference>
<feature type="region of interest" description="Disordered" evidence="2">
    <location>
        <begin position="221"/>
        <end position="256"/>
    </location>
</feature>